<feature type="region of interest" description="Disordered" evidence="1">
    <location>
        <begin position="135"/>
        <end position="172"/>
    </location>
</feature>
<feature type="region of interest" description="Disordered" evidence="1">
    <location>
        <begin position="51"/>
        <end position="123"/>
    </location>
</feature>
<dbReference type="Gene3D" id="1.10.287.3550">
    <property type="match status" value="1"/>
</dbReference>
<protein>
    <submittedName>
        <fullName evidence="2">Uncharacterized protein</fullName>
    </submittedName>
</protein>
<organism evidence="2 3">
    <name type="scientific">Protopolystoma xenopodis</name>
    <dbReference type="NCBI Taxonomy" id="117903"/>
    <lineage>
        <taxon>Eukaryota</taxon>
        <taxon>Metazoa</taxon>
        <taxon>Spiralia</taxon>
        <taxon>Lophotrochozoa</taxon>
        <taxon>Platyhelminthes</taxon>
        <taxon>Monogenea</taxon>
        <taxon>Polyopisthocotylea</taxon>
        <taxon>Polystomatidea</taxon>
        <taxon>Polystomatidae</taxon>
        <taxon>Protopolystoma</taxon>
    </lineage>
</organism>
<proteinExistence type="predicted"/>
<sequence length="282" mass="30887">MSFLHNFPLIFIFQTLIKPEHNFPLPHSLSSKSPNESSNVIGSSCSMDTYSESLAPLRPSSPHLSSVTSNTELQTQSATARYSDTKPNIYPLRQQYTASPSRPVSLQPQSQSQPPINYQQHHCPNSHHHLLFRQQQRNPPSHLSAKSTPTQKPPSLHQHAAPQRHTSSPASSIFSDIGSLASFPLDSSTIGSEAAAPTTSNSASTSSMSSSSPVLSALIEHQVTSSGLESLLLLRLWLQITFELEEVGYANKKAAAELQLAQAREGVSQFVLFLHRSSYLHE</sequence>
<feature type="compositionally biased region" description="Low complexity" evidence="1">
    <location>
        <begin position="99"/>
        <end position="120"/>
    </location>
</feature>
<gene>
    <name evidence="2" type="ORF">PXEA_LOCUS32138</name>
</gene>
<evidence type="ECO:0000313" key="3">
    <source>
        <dbReference type="Proteomes" id="UP000784294"/>
    </source>
</evidence>
<evidence type="ECO:0000256" key="1">
    <source>
        <dbReference type="SAM" id="MobiDB-lite"/>
    </source>
</evidence>
<name>A0A448XK91_9PLAT</name>
<dbReference type="AlphaFoldDB" id="A0A448XK91"/>
<evidence type="ECO:0000313" key="2">
    <source>
        <dbReference type="EMBL" id="VEL38698.1"/>
    </source>
</evidence>
<feature type="compositionally biased region" description="Polar residues" evidence="1">
    <location>
        <begin position="62"/>
        <end position="86"/>
    </location>
</feature>
<accession>A0A448XK91</accession>
<comment type="caution">
    <text evidence="2">The sequence shown here is derived from an EMBL/GenBank/DDBJ whole genome shotgun (WGS) entry which is preliminary data.</text>
</comment>
<feature type="compositionally biased region" description="Polar residues" evidence="1">
    <location>
        <begin position="135"/>
        <end position="150"/>
    </location>
</feature>
<dbReference type="Proteomes" id="UP000784294">
    <property type="component" value="Unassembled WGS sequence"/>
</dbReference>
<keyword evidence="3" id="KW-1185">Reference proteome</keyword>
<dbReference type="EMBL" id="CAAALY010258685">
    <property type="protein sequence ID" value="VEL38698.1"/>
    <property type="molecule type" value="Genomic_DNA"/>
</dbReference>
<reference evidence="2" key="1">
    <citation type="submission" date="2018-11" db="EMBL/GenBank/DDBJ databases">
        <authorList>
            <consortium name="Pathogen Informatics"/>
        </authorList>
    </citation>
    <scope>NUCLEOTIDE SEQUENCE</scope>
</reference>